<evidence type="ECO:0000313" key="12">
    <source>
        <dbReference type="Proteomes" id="UP000604475"/>
    </source>
</evidence>
<protein>
    <submittedName>
        <fullName evidence="11">Acyl-CoA dehydrogenase family protein</fullName>
    </submittedName>
</protein>
<keyword evidence="4 6" id="KW-0274">FAD</keyword>
<feature type="domain" description="Acyl-CoA dehydrogenase/oxidase C-terminal" evidence="8">
    <location>
        <begin position="265"/>
        <end position="405"/>
    </location>
</feature>
<dbReference type="PANTHER" id="PTHR43292">
    <property type="entry name" value="ACYL-COA DEHYDROGENASE"/>
    <property type="match status" value="1"/>
</dbReference>
<evidence type="ECO:0000259" key="8">
    <source>
        <dbReference type="Pfam" id="PF00441"/>
    </source>
</evidence>
<reference evidence="11" key="1">
    <citation type="submission" date="2020-12" db="EMBL/GenBank/DDBJ databases">
        <title>Genomic characterization of non-nitrogen-fixing Frankia strains.</title>
        <authorList>
            <person name="Carlos-Shanley C."/>
            <person name="Guerra T."/>
            <person name="Hahn D."/>
        </authorList>
    </citation>
    <scope>NUCLEOTIDE SEQUENCE</scope>
    <source>
        <strain evidence="11">CN6</strain>
    </source>
</reference>
<dbReference type="Pfam" id="PF00441">
    <property type="entry name" value="Acyl-CoA_dh_1"/>
    <property type="match status" value="1"/>
</dbReference>
<evidence type="ECO:0000256" key="1">
    <source>
        <dbReference type="ARBA" id="ARBA00001974"/>
    </source>
</evidence>
<dbReference type="SUPFAM" id="SSF56645">
    <property type="entry name" value="Acyl-CoA dehydrogenase NM domain-like"/>
    <property type="match status" value="1"/>
</dbReference>
<dbReference type="GO" id="GO:0005886">
    <property type="term" value="C:plasma membrane"/>
    <property type="evidence" value="ECO:0007669"/>
    <property type="project" value="TreeGrafter"/>
</dbReference>
<dbReference type="Pfam" id="PF02770">
    <property type="entry name" value="Acyl-CoA_dh_M"/>
    <property type="match status" value="1"/>
</dbReference>
<dbReference type="InterPro" id="IPR037069">
    <property type="entry name" value="AcylCoA_DH/ox_N_sf"/>
</dbReference>
<dbReference type="InterPro" id="IPR009100">
    <property type="entry name" value="AcylCoA_DH/oxidase_NM_dom_sf"/>
</dbReference>
<comment type="caution">
    <text evidence="11">The sequence shown here is derived from an EMBL/GenBank/DDBJ whole genome shotgun (WGS) entry which is preliminary data.</text>
</comment>
<dbReference type="FunFam" id="2.40.110.10:FF:000011">
    <property type="entry name" value="Acyl-CoA dehydrogenase FadE34"/>
    <property type="match status" value="1"/>
</dbReference>
<evidence type="ECO:0000256" key="2">
    <source>
        <dbReference type="ARBA" id="ARBA00009347"/>
    </source>
</evidence>
<gene>
    <name evidence="11" type="ORF">I7412_29870</name>
</gene>
<evidence type="ECO:0000256" key="7">
    <source>
        <dbReference type="SAM" id="MobiDB-lite"/>
    </source>
</evidence>
<name>A0A937RM16_9ACTN</name>
<dbReference type="Proteomes" id="UP000604475">
    <property type="component" value="Unassembled WGS sequence"/>
</dbReference>
<accession>A0A937RM16</accession>
<keyword evidence="3 6" id="KW-0285">Flavoprotein</keyword>
<dbReference type="InterPro" id="IPR046373">
    <property type="entry name" value="Acyl-CoA_Oxase/DH_mid-dom_sf"/>
</dbReference>
<dbReference type="InterPro" id="IPR009075">
    <property type="entry name" value="AcylCo_DH/oxidase_C"/>
</dbReference>
<evidence type="ECO:0000256" key="4">
    <source>
        <dbReference type="ARBA" id="ARBA00022827"/>
    </source>
</evidence>
<sequence length="410" mass="43659">MSHPSAPDPGTAADAPSLDGLEDAGSREEFTARVRAWFESTAPRKGSPEDFSAVHAVTATTLADYHAHERHALAVTRAWQRRLYDAGLAGRSWPADCGGLGAPAWQDEVVTEEQARFGVSTKMFAVALEMVPAVLFAHGTHEQRVAYLPPILRGEHGWCQLLSEPGAGSDLASASTRATPVDGGWSVTGQKVWTSNATSARYALLVARTGTKEEGRAGLSCFALDMEQPGVDVRPLRQMNGAYHFNEVFLDDVLVPAGGLIGRLGDGWAVLRTMLASERAAIGGGTSGRSATRLVALARRLGRADDPAARDLVARAVIRERTLDLLRARMAAGHEIAAAGPATKLLYSEHARHSADAAMTLLGMAGTVVDDPLAQEWIERLLFAPGLRLGGGTDEIQRNVIAERGLGLPR</sequence>
<dbReference type="SUPFAM" id="SSF47203">
    <property type="entry name" value="Acyl-CoA dehydrogenase C-terminal domain-like"/>
    <property type="match status" value="1"/>
</dbReference>
<evidence type="ECO:0000259" key="10">
    <source>
        <dbReference type="Pfam" id="PF02771"/>
    </source>
</evidence>
<dbReference type="RefSeq" id="WP_203010402.1">
    <property type="nucleotide sequence ID" value="NZ_JADWYU010000211.1"/>
</dbReference>
<comment type="similarity">
    <text evidence="2 6">Belongs to the acyl-CoA dehydrogenase family.</text>
</comment>
<dbReference type="AlphaFoldDB" id="A0A937RM16"/>
<dbReference type="InterPro" id="IPR036250">
    <property type="entry name" value="AcylCo_DH-like_C"/>
</dbReference>
<dbReference type="Gene3D" id="1.10.540.10">
    <property type="entry name" value="Acyl-CoA dehydrogenase/oxidase, N-terminal domain"/>
    <property type="match status" value="1"/>
</dbReference>
<dbReference type="InterPro" id="IPR006091">
    <property type="entry name" value="Acyl-CoA_Oxase/DH_mid-dom"/>
</dbReference>
<keyword evidence="12" id="KW-1185">Reference proteome</keyword>
<organism evidence="11 12">
    <name type="scientific">Frankia nepalensis</name>
    <dbReference type="NCBI Taxonomy" id="1836974"/>
    <lineage>
        <taxon>Bacteria</taxon>
        <taxon>Bacillati</taxon>
        <taxon>Actinomycetota</taxon>
        <taxon>Actinomycetes</taxon>
        <taxon>Frankiales</taxon>
        <taxon>Frankiaceae</taxon>
        <taxon>Frankia</taxon>
    </lineage>
</organism>
<evidence type="ECO:0000259" key="9">
    <source>
        <dbReference type="Pfam" id="PF02770"/>
    </source>
</evidence>
<feature type="domain" description="Acyl-CoA dehydrogenase/oxidase N-terminal" evidence="10">
    <location>
        <begin position="53"/>
        <end position="155"/>
    </location>
</feature>
<feature type="region of interest" description="Disordered" evidence="7">
    <location>
        <begin position="1"/>
        <end position="22"/>
    </location>
</feature>
<keyword evidence="5 6" id="KW-0560">Oxidoreductase</keyword>
<comment type="cofactor">
    <cofactor evidence="1 6">
        <name>FAD</name>
        <dbReference type="ChEBI" id="CHEBI:57692"/>
    </cofactor>
</comment>
<evidence type="ECO:0000256" key="6">
    <source>
        <dbReference type="RuleBase" id="RU362125"/>
    </source>
</evidence>
<dbReference type="InterPro" id="IPR052161">
    <property type="entry name" value="Mycobact_Acyl-CoA_DH"/>
</dbReference>
<dbReference type="Pfam" id="PF02771">
    <property type="entry name" value="Acyl-CoA_dh_N"/>
    <property type="match status" value="1"/>
</dbReference>
<dbReference type="EMBL" id="JAEACQ010000265">
    <property type="protein sequence ID" value="MBL7631294.1"/>
    <property type="molecule type" value="Genomic_DNA"/>
</dbReference>
<dbReference type="GO" id="GO:0050660">
    <property type="term" value="F:flavin adenine dinucleotide binding"/>
    <property type="evidence" value="ECO:0007669"/>
    <property type="project" value="InterPro"/>
</dbReference>
<dbReference type="Gene3D" id="1.20.140.10">
    <property type="entry name" value="Butyryl-CoA Dehydrogenase, subunit A, domain 3"/>
    <property type="match status" value="1"/>
</dbReference>
<evidence type="ECO:0000256" key="3">
    <source>
        <dbReference type="ARBA" id="ARBA00022630"/>
    </source>
</evidence>
<dbReference type="PANTHER" id="PTHR43292:SF4">
    <property type="entry name" value="ACYL-COA DEHYDROGENASE FADE34"/>
    <property type="match status" value="1"/>
</dbReference>
<dbReference type="GO" id="GO:0016627">
    <property type="term" value="F:oxidoreductase activity, acting on the CH-CH group of donors"/>
    <property type="evidence" value="ECO:0007669"/>
    <property type="project" value="InterPro"/>
</dbReference>
<dbReference type="InterPro" id="IPR013786">
    <property type="entry name" value="AcylCoA_DH/ox_N"/>
</dbReference>
<feature type="domain" description="Acyl-CoA oxidase/dehydrogenase middle" evidence="9">
    <location>
        <begin position="159"/>
        <end position="253"/>
    </location>
</feature>
<proteinExistence type="inferred from homology"/>
<evidence type="ECO:0000313" key="11">
    <source>
        <dbReference type="EMBL" id="MBL7631294.1"/>
    </source>
</evidence>
<dbReference type="Gene3D" id="2.40.110.10">
    <property type="entry name" value="Butyryl-CoA Dehydrogenase, subunit A, domain 2"/>
    <property type="match status" value="1"/>
</dbReference>
<evidence type="ECO:0000256" key="5">
    <source>
        <dbReference type="ARBA" id="ARBA00023002"/>
    </source>
</evidence>